<accession>A0A2T0UZK1</accession>
<sequence length="302" mass="33056">MEGTERRRIARELAGDHGGVVHRRLLRDVKIGKEDVRTEVRAGRWSTWGVHTVRILDVEPEPVADLWHAVWESGPGAVLDGVAALVAQGMTGFSPNTIDVSLPRSATARRVDGVTRHQRRVLEPTLGAGVPRLKPEWATIHAAAWAVSERQAALLICLPVQQRLVRPGSLLDVWHQIGRCARRDLLGRVIPDVCDGAQSLGELDFGGWCRRYGLPPPLRQTVRVTSSGRVYLDAEWDGLVVEIDGGHHLLGLNPTEDALRANEVSLGSSRVLRIPLLGLRLEPGRFVDQVARGLGLPVLTSA</sequence>
<comment type="caution">
    <text evidence="1">The sequence shown here is derived from an EMBL/GenBank/DDBJ whole genome shotgun (WGS) entry which is preliminary data.</text>
</comment>
<proteinExistence type="predicted"/>
<reference evidence="1 2" key="1">
    <citation type="submission" date="2018-03" db="EMBL/GenBank/DDBJ databases">
        <title>Genomic Encyclopedia of Archaeal and Bacterial Type Strains, Phase II (KMG-II): from individual species to whole genera.</title>
        <authorList>
            <person name="Goeker M."/>
        </authorList>
    </citation>
    <scope>NUCLEOTIDE SEQUENCE [LARGE SCALE GENOMIC DNA]</scope>
    <source>
        <strain evidence="1 2">ATCC BAA-1496</strain>
    </source>
</reference>
<evidence type="ECO:0008006" key="3">
    <source>
        <dbReference type="Google" id="ProtNLM"/>
    </source>
</evidence>
<dbReference type="RefSeq" id="WP_106296325.1">
    <property type="nucleotide sequence ID" value="NZ_PVTI01000002.1"/>
</dbReference>
<gene>
    <name evidence="1" type="ORF">BCF74_102193</name>
</gene>
<dbReference type="AlphaFoldDB" id="A0A2T0UZK1"/>
<organism evidence="1 2">
    <name type="scientific">Knoellia remsis</name>
    <dbReference type="NCBI Taxonomy" id="407159"/>
    <lineage>
        <taxon>Bacteria</taxon>
        <taxon>Bacillati</taxon>
        <taxon>Actinomycetota</taxon>
        <taxon>Actinomycetes</taxon>
        <taxon>Micrococcales</taxon>
        <taxon>Intrasporangiaceae</taxon>
        <taxon>Knoellia</taxon>
    </lineage>
</organism>
<dbReference type="EMBL" id="PVTI01000002">
    <property type="protein sequence ID" value="PRY63360.1"/>
    <property type="molecule type" value="Genomic_DNA"/>
</dbReference>
<protein>
    <recommendedName>
        <fullName evidence="3">DUF559 domain-containing protein</fullName>
    </recommendedName>
</protein>
<evidence type="ECO:0000313" key="2">
    <source>
        <dbReference type="Proteomes" id="UP000237822"/>
    </source>
</evidence>
<dbReference type="Proteomes" id="UP000237822">
    <property type="component" value="Unassembled WGS sequence"/>
</dbReference>
<evidence type="ECO:0000313" key="1">
    <source>
        <dbReference type="EMBL" id="PRY63360.1"/>
    </source>
</evidence>
<name>A0A2T0UZK1_9MICO</name>
<dbReference type="OrthoDB" id="3209715at2"/>
<keyword evidence="2" id="KW-1185">Reference proteome</keyword>